<protein>
    <submittedName>
        <fullName evidence="1">Uncharacterized protein</fullName>
    </submittedName>
</protein>
<proteinExistence type="predicted"/>
<comment type="caution">
    <text evidence="1">The sequence shown here is derived from an EMBL/GenBank/DDBJ whole genome shotgun (WGS) entry which is preliminary data.</text>
</comment>
<accession>A0ACB7SR02</accession>
<evidence type="ECO:0000313" key="2">
    <source>
        <dbReference type="Proteomes" id="UP000821845"/>
    </source>
</evidence>
<gene>
    <name evidence="1" type="ORF">HPB50_025334</name>
</gene>
<sequence length="148" mass="16199">MMPATLWTKAQAFNVVDPAATSPETIADATTSIAGLSEAHLVQHLGCLKFQGNVKNITSAALIVDASDGVPIGPQVANVACLFLPSFVPNDVPVRALRPYRKVHADCKRWLYERRAWCPYRHAFSSNGNEHHESCQELRASFGPSRDV</sequence>
<reference evidence="1" key="1">
    <citation type="submission" date="2020-05" db="EMBL/GenBank/DDBJ databases">
        <title>Large-scale comparative analyses of tick genomes elucidate their genetic diversity and vector capacities.</title>
        <authorList>
            <person name="Jia N."/>
            <person name="Wang J."/>
            <person name="Shi W."/>
            <person name="Du L."/>
            <person name="Sun Y."/>
            <person name="Zhan W."/>
            <person name="Jiang J."/>
            <person name="Wang Q."/>
            <person name="Zhang B."/>
            <person name="Ji P."/>
            <person name="Sakyi L.B."/>
            <person name="Cui X."/>
            <person name="Yuan T."/>
            <person name="Jiang B."/>
            <person name="Yang W."/>
            <person name="Lam T.T.-Y."/>
            <person name="Chang Q."/>
            <person name="Ding S."/>
            <person name="Wang X."/>
            <person name="Zhu J."/>
            <person name="Ruan X."/>
            <person name="Zhao L."/>
            <person name="Wei J."/>
            <person name="Que T."/>
            <person name="Du C."/>
            <person name="Cheng J."/>
            <person name="Dai P."/>
            <person name="Han X."/>
            <person name="Huang E."/>
            <person name="Gao Y."/>
            <person name="Liu J."/>
            <person name="Shao H."/>
            <person name="Ye R."/>
            <person name="Li L."/>
            <person name="Wei W."/>
            <person name="Wang X."/>
            <person name="Wang C."/>
            <person name="Yang T."/>
            <person name="Huo Q."/>
            <person name="Li W."/>
            <person name="Guo W."/>
            <person name="Chen H."/>
            <person name="Zhou L."/>
            <person name="Ni X."/>
            <person name="Tian J."/>
            <person name="Zhou Y."/>
            <person name="Sheng Y."/>
            <person name="Liu T."/>
            <person name="Pan Y."/>
            <person name="Xia L."/>
            <person name="Li J."/>
            <person name="Zhao F."/>
            <person name="Cao W."/>
        </authorList>
    </citation>
    <scope>NUCLEOTIDE SEQUENCE</scope>
    <source>
        <strain evidence="1">Hyas-2018</strain>
    </source>
</reference>
<name>A0ACB7SR02_HYAAI</name>
<dbReference type="Proteomes" id="UP000821845">
    <property type="component" value="Chromosome 3"/>
</dbReference>
<organism evidence="1 2">
    <name type="scientific">Hyalomma asiaticum</name>
    <name type="common">Tick</name>
    <dbReference type="NCBI Taxonomy" id="266040"/>
    <lineage>
        <taxon>Eukaryota</taxon>
        <taxon>Metazoa</taxon>
        <taxon>Ecdysozoa</taxon>
        <taxon>Arthropoda</taxon>
        <taxon>Chelicerata</taxon>
        <taxon>Arachnida</taxon>
        <taxon>Acari</taxon>
        <taxon>Parasitiformes</taxon>
        <taxon>Ixodida</taxon>
        <taxon>Ixodoidea</taxon>
        <taxon>Ixodidae</taxon>
        <taxon>Hyalomminae</taxon>
        <taxon>Hyalomma</taxon>
    </lineage>
</organism>
<keyword evidence="2" id="KW-1185">Reference proteome</keyword>
<dbReference type="EMBL" id="CM023483">
    <property type="protein sequence ID" value="KAH6937065.1"/>
    <property type="molecule type" value="Genomic_DNA"/>
</dbReference>
<evidence type="ECO:0000313" key="1">
    <source>
        <dbReference type="EMBL" id="KAH6937065.1"/>
    </source>
</evidence>